<dbReference type="PRINTS" id="PR01467">
    <property type="entry name" value="ARGREPRESSOR"/>
</dbReference>
<reference evidence="11" key="1">
    <citation type="submission" date="2020-10" db="EMBL/GenBank/DDBJ databases">
        <authorList>
            <person name="Gilroy R."/>
        </authorList>
    </citation>
    <scope>NUCLEOTIDE SEQUENCE</scope>
    <source>
        <strain evidence="11">CHK199-13235</strain>
    </source>
</reference>
<dbReference type="GO" id="GO:0034618">
    <property type="term" value="F:arginine binding"/>
    <property type="evidence" value="ECO:0007669"/>
    <property type="project" value="InterPro"/>
</dbReference>
<evidence type="ECO:0000256" key="8">
    <source>
        <dbReference type="NCBIfam" id="TIGR01529"/>
    </source>
</evidence>
<evidence type="ECO:0000256" key="6">
    <source>
        <dbReference type="ARBA" id="ARBA00023163"/>
    </source>
</evidence>
<dbReference type="GO" id="GO:0003677">
    <property type="term" value="F:DNA binding"/>
    <property type="evidence" value="ECO:0007669"/>
    <property type="project" value="UniProtKB-KW"/>
</dbReference>
<evidence type="ECO:0000313" key="11">
    <source>
        <dbReference type="EMBL" id="HIS76683.1"/>
    </source>
</evidence>
<keyword evidence="6 7" id="KW-0804">Transcription</keyword>
<protein>
    <recommendedName>
        <fullName evidence="7 8">Arginine repressor</fullName>
    </recommendedName>
</protein>
<keyword evidence="7" id="KW-0028">Amino-acid biosynthesis</keyword>
<accession>A0A9D1FNH7</accession>
<evidence type="ECO:0000256" key="4">
    <source>
        <dbReference type="ARBA" id="ARBA00023015"/>
    </source>
</evidence>
<proteinExistence type="inferred from homology"/>
<reference evidence="11" key="2">
    <citation type="journal article" date="2021" name="PeerJ">
        <title>Extensive microbial diversity within the chicken gut microbiome revealed by metagenomics and culture.</title>
        <authorList>
            <person name="Gilroy R."/>
            <person name="Ravi A."/>
            <person name="Getino M."/>
            <person name="Pursley I."/>
            <person name="Horton D.L."/>
            <person name="Alikhan N.F."/>
            <person name="Baker D."/>
            <person name="Gharbi K."/>
            <person name="Hall N."/>
            <person name="Watson M."/>
            <person name="Adriaenssens E.M."/>
            <person name="Foster-Nyarko E."/>
            <person name="Jarju S."/>
            <person name="Secka A."/>
            <person name="Antonio M."/>
            <person name="Oren A."/>
            <person name="Chaudhuri R.R."/>
            <person name="La Ragione R."/>
            <person name="Hildebrand F."/>
            <person name="Pallen M.J."/>
        </authorList>
    </citation>
    <scope>NUCLEOTIDE SEQUENCE</scope>
    <source>
        <strain evidence="11">CHK199-13235</strain>
    </source>
</reference>
<dbReference type="InterPro" id="IPR001669">
    <property type="entry name" value="Arg_repress"/>
</dbReference>
<dbReference type="InterPro" id="IPR036390">
    <property type="entry name" value="WH_DNA-bd_sf"/>
</dbReference>
<keyword evidence="3 7" id="KW-0963">Cytoplasm</keyword>
<evidence type="ECO:0000259" key="9">
    <source>
        <dbReference type="Pfam" id="PF01316"/>
    </source>
</evidence>
<evidence type="ECO:0000256" key="5">
    <source>
        <dbReference type="ARBA" id="ARBA00023125"/>
    </source>
</evidence>
<name>A0A9D1FNH7_9FIRM</name>
<dbReference type="InterPro" id="IPR020900">
    <property type="entry name" value="Arg_repress_DNA-bd"/>
</dbReference>
<evidence type="ECO:0000256" key="7">
    <source>
        <dbReference type="HAMAP-Rule" id="MF_00173"/>
    </source>
</evidence>
<dbReference type="PANTHER" id="PTHR34471:SF1">
    <property type="entry name" value="ARGININE REPRESSOR"/>
    <property type="match status" value="1"/>
</dbReference>
<dbReference type="Proteomes" id="UP000824002">
    <property type="component" value="Unassembled WGS sequence"/>
</dbReference>
<organism evidence="11 12">
    <name type="scientific">Candidatus Merdivicinus excrementipullorum</name>
    <dbReference type="NCBI Taxonomy" id="2840867"/>
    <lineage>
        <taxon>Bacteria</taxon>
        <taxon>Bacillati</taxon>
        <taxon>Bacillota</taxon>
        <taxon>Clostridia</taxon>
        <taxon>Eubacteriales</taxon>
        <taxon>Oscillospiraceae</taxon>
        <taxon>Oscillospiraceae incertae sedis</taxon>
        <taxon>Candidatus Merdivicinus</taxon>
    </lineage>
</organism>
<keyword evidence="4 7" id="KW-0805">Transcription regulation</keyword>
<dbReference type="HAMAP" id="MF_00173">
    <property type="entry name" value="Arg_repressor"/>
    <property type="match status" value="1"/>
</dbReference>
<feature type="domain" description="Arginine repressor DNA-binding" evidence="9">
    <location>
        <begin position="2"/>
        <end position="66"/>
    </location>
</feature>
<keyword evidence="7" id="KW-0678">Repressor</keyword>
<keyword evidence="7" id="KW-0055">Arginine biosynthesis</keyword>
<comment type="pathway">
    <text evidence="7">Amino-acid biosynthesis; L-arginine biosynthesis [regulation].</text>
</comment>
<dbReference type="Gene3D" id="1.10.10.10">
    <property type="entry name" value="Winged helix-like DNA-binding domain superfamily/Winged helix DNA-binding domain"/>
    <property type="match status" value="1"/>
</dbReference>
<evidence type="ECO:0000313" key="12">
    <source>
        <dbReference type="Proteomes" id="UP000824002"/>
    </source>
</evidence>
<dbReference type="Gene3D" id="3.30.1360.40">
    <property type="match status" value="1"/>
</dbReference>
<evidence type="ECO:0000259" key="10">
    <source>
        <dbReference type="Pfam" id="PF02863"/>
    </source>
</evidence>
<dbReference type="SUPFAM" id="SSF55252">
    <property type="entry name" value="C-terminal domain of arginine repressor"/>
    <property type="match status" value="1"/>
</dbReference>
<dbReference type="GO" id="GO:0051259">
    <property type="term" value="P:protein complex oligomerization"/>
    <property type="evidence" value="ECO:0007669"/>
    <property type="project" value="InterPro"/>
</dbReference>
<dbReference type="Pfam" id="PF01316">
    <property type="entry name" value="Arg_repressor"/>
    <property type="match status" value="1"/>
</dbReference>
<sequence>MKAMRLAKIVELVEKNEIYTQEDLLVLLAKEGISTTQATISRDIKELNLVKTITEDGKYKYTTTRKKKSDSMEKKFRAVFVESVISVDYALNTVVIKCHTGMANAACASLDSMAEMEGIVGTLAGDDTIFVLMRTEKMAEHLTSHIREMTGQTD</sequence>
<dbReference type="InterPro" id="IPR020899">
    <property type="entry name" value="Arg_repress_C"/>
</dbReference>
<keyword evidence="5 7" id="KW-0238">DNA-binding</keyword>
<gene>
    <name evidence="7 11" type="primary">argR</name>
    <name evidence="11" type="ORF">IAB51_07710</name>
</gene>
<dbReference type="NCBIfam" id="TIGR01529">
    <property type="entry name" value="argR_whole"/>
    <property type="match status" value="1"/>
</dbReference>
<dbReference type="Pfam" id="PF02863">
    <property type="entry name" value="Arg_repressor_C"/>
    <property type="match status" value="1"/>
</dbReference>
<dbReference type="PANTHER" id="PTHR34471">
    <property type="entry name" value="ARGININE REPRESSOR"/>
    <property type="match status" value="1"/>
</dbReference>
<dbReference type="GO" id="GO:1900079">
    <property type="term" value="P:regulation of arginine biosynthetic process"/>
    <property type="evidence" value="ECO:0007669"/>
    <property type="project" value="UniProtKB-UniRule"/>
</dbReference>
<comment type="similarity">
    <text evidence="2 7">Belongs to the ArgR family.</text>
</comment>
<dbReference type="InterPro" id="IPR036251">
    <property type="entry name" value="Arg_repress_C_sf"/>
</dbReference>
<comment type="subcellular location">
    <subcellularLocation>
        <location evidence="1 7">Cytoplasm</location>
    </subcellularLocation>
</comment>
<comment type="function">
    <text evidence="7">Regulates arginine biosynthesis genes.</text>
</comment>
<dbReference type="InterPro" id="IPR036388">
    <property type="entry name" value="WH-like_DNA-bd_sf"/>
</dbReference>
<dbReference type="GO" id="GO:0003700">
    <property type="term" value="F:DNA-binding transcription factor activity"/>
    <property type="evidence" value="ECO:0007669"/>
    <property type="project" value="UniProtKB-UniRule"/>
</dbReference>
<dbReference type="GO" id="GO:0005737">
    <property type="term" value="C:cytoplasm"/>
    <property type="evidence" value="ECO:0007669"/>
    <property type="project" value="UniProtKB-SubCell"/>
</dbReference>
<evidence type="ECO:0000256" key="3">
    <source>
        <dbReference type="ARBA" id="ARBA00022490"/>
    </source>
</evidence>
<dbReference type="GO" id="GO:0006526">
    <property type="term" value="P:L-arginine biosynthetic process"/>
    <property type="evidence" value="ECO:0007669"/>
    <property type="project" value="UniProtKB-KW"/>
</dbReference>
<evidence type="ECO:0000256" key="2">
    <source>
        <dbReference type="ARBA" id="ARBA00008316"/>
    </source>
</evidence>
<dbReference type="AlphaFoldDB" id="A0A9D1FNH7"/>
<dbReference type="SUPFAM" id="SSF46785">
    <property type="entry name" value="Winged helix' DNA-binding domain"/>
    <property type="match status" value="1"/>
</dbReference>
<evidence type="ECO:0000256" key="1">
    <source>
        <dbReference type="ARBA" id="ARBA00004496"/>
    </source>
</evidence>
<comment type="caution">
    <text evidence="11">The sequence shown here is derived from an EMBL/GenBank/DDBJ whole genome shotgun (WGS) entry which is preliminary data.</text>
</comment>
<dbReference type="EMBL" id="DVJP01000050">
    <property type="protein sequence ID" value="HIS76683.1"/>
    <property type="molecule type" value="Genomic_DNA"/>
</dbReference>
<feature type="domain" description="Arginine repressor C-terminal" evidence="10">
    <location>
        <begin position="81"/>
        <end position="147"/>
    </location>
</feature>